<dbReference type="InterPro" id="IPR029030">
    <property type="entry name" value="Caspase-like_dom_sf"/>
</dbReference>
<sequence length="335" mass="38231">MFSLKYIKKIFILFILLGFSIIFSADIYNDSWAVIIGINDYNNIKGLHYAVEDAQDMKNILVEKFNFEDKNIIFLTDEDATRDNIISALYETAQRASDNDRFIIFFAGHGTQKKLASGGEKGYLLPVEADTSKLYLSGIDMNEISNISKETRAKHVLYLMDACYGGLMAIDSRSLDVSTPGYMKKITKDKGRQIITAGGKDEKAQERTEWGNSAFTKNVIRGLDGEMANLNNDKYITANELFTYLQEKVTIDSDNMQTPQMKRYGTGEGEFVFKITESIKEKEEIQNLKSPVEVSTRQQYDNYNAESMKVWMDMTRSIIRSQSSVETIYRETDIE</sequence>
<dbReference type="InterPro" id="IPR050452">
    <property type="entry name" value="Metacaspase"/>
</dbReference>
<dbReference type="GO" id="GO:0006508">
    <property type="term" value="P:proteolysis"/>
    <property type="evidence" value="ECO:0007669"/>
    <property type="project" value="InterPro"/>
</dbReference>
<protein>
    <recommendedName>
        <fullName evidence="1">Peptidase C14 caspase domain-containing protein</fullName>
    </recommendedName>
</protein>
<organism evidence="2">
    <name type="scientific">marine metagenome</name>
    <dbReference type="NCBI Taxonomy" id="408172"/>
    <lineage>
        <taxon>unclassified sequences</taxon>
        <taxon>metagenomes</taxon>
        <taxon>ecological metagenomes</taxon>
    </lineage>
</organism>
<dbReference type="GO" id="GO:0005737">
    <property type="term" value="C:cytoplasm"/>
    <property type="evidence" value="ECO:0007669"/>
    <property type="project" value="TreeGrafter"/>
</dbReference>
<dbReference type="SUPFAM" id="SSF52129">
    <property type="entry name" value="Caspase-like"/>
    <property type="match status" value="1"/>
</dbReference>
<dbReference type="Gene3D" id="3.40.50.1460">
    <property type="match status" value="1"/>
</dbReference>
<dbReference type="AlphaFoldDB" id="A0A382MTN2"/>
<name>A0A382MTN2_9ZZZZ</name>
<evidence type="ECO:0000259" key="1">
    <source>
        <dbReference type="Pfam" id="PF00656"/>
    </source>
</evidence>
<feature type="non-terminal residue" evidence="2">
    <location>
        <position position="335"/>
    </location>
</feature>
<dbReference type="InterPro" id="IPR011600">
    <property type="entry name" value="Pept_C14_caspase"/>
</dbReference>
<proteinExistence type="predicted"/>
<reference evidence="2" key="1">
    <citation type="submission" date="2018-05" db="EMBL/GenBank/DDBJ databases">
        <authorList>
            <person name="Lanie J.A."/>
            <person name="Ng W.-L."/>
            <person name="Kazmierczak K.M."/>
            <person name="Andrzejewski T.M."/>
            <person name="Davidsen T.M."/>
            <person name="Wayne K.J."/>
            <person name="Tettelin H."/>
            <person name="Glass J.I."/>
            <person name="Rusch D."/>
            <person name="Podicherti R."/>
            <person name="Tsui H.-C.T."/>
            <person name="Winkler M.E."/>
        </authorList>
    </citation>
    <scope>NUCLEOTIDE SEQUENCE</scope>
</reference>
<gene>
    <name evidence="2" type="ORF">METZ01_LOCUS303991</name>
</gene>
<dbReference type="PANTHER" id="PTHR48104:SF30">
    <property type="entry name" value="METACASPASE-1"/>
    <property type="match status" value="1"/>
</dbReference>
<dbReference type="PANTHER" id="PTHR48104">
    <property type="entry name" value="METACASPASE-4"/>
    <property type="match status" value="1"/>
</dbReference>
<dbReference type="GO" id="GO:0004197">
    <property type="term" value="F:cysteine-type endopeptidase activity"/>
    <property type="evidence" value="ECO:0007669"/>
    <property type="project" value="InterPro"/>
</dbReference>
<accession>A0A382MTN2</accession>
<dbReference type="EMBL" id="UINC01095225">
    <property type="protein sequence ID" value="SVC51137.1"/>
    <property type="molecule type" value="Genomic_DNA"/>
</dbReference>
<evidence type="ECO:0000313" key="2">
    <source>
        <dbReference type="EMBL" id="SVC51137.1"/>
    </source>
</evidence>
<feature type="domain" description="Peptidase C14 caspase" evidence="1">
    <location>
        <begin position="32"/>
        <end position="263"/>
    </location>
</feature>
<dbReference type="Pfam" id="PF00656">
    <property type="entry name" value="Peptidase_C14"/>
    <property type="match status" value="1"/>
</dbReference>